<gene>
    <name evidence="2" type="ORF">V0R50_20365</name>
</gene>
<organism evidence="2 3">
    <name type="scientific">Pseudomonas ulcerans</name>
    <dbReference type="NCBI Taxonomy" id="3115852"/>
    <lineage>
        <taxon>Bacteria</taxon>
        <taxon>Pseudomonadati</taxon>
        <taxon>Pseudomonadota</taxon>
        <taxon>Gammaproteobacteria</taxon>
        <taxon>Pseudomonadales</taxon>
        <taxon>Pseudomonadaceae</taxon>
        <taxon>Pseudomonas</taxon>
    </lineage>
</organism>
<dbReference type="EMBL" id="JAZDQJ010000026">
    <property type="protein sequence ID" value="MEE1935594.1"/>
    <property type="molecule type" value="Genomic_DNA"/>
</dbReference>
<proteinExistence type="predicted"/>
<feature type="compositionally biased region" description="Basic and acidic residues" evidence="1">
    <location>
        <begin position="15"/>
        <end position="32"/>
    </location>
</feature>
<feature type="compositionally biased region" description="Basic residues" evidence="1">
    <location>
        <begin position="52"/>
        <end position="61"/>
    </location>
</feature>
<evidence type="ECO:0000313" key="2">
    <source>
        <dbReference type="EMBL" id="MEE1935594.1"/>
    </source>
</evidence>
<comment type="caution">
    <text evidence="2">The sequence shown here is derived from an EMBL/GenBank/DDBJ whole genome shotgun (WGS) entry which is preliminary data.</text>
</comment>
<accession>A0ABU7HVT8</accession>
<evidence type="ECO:0000256" key="1">
    <source>
        <dbReference type="SAM" id="MobiDB-lite"/>
    </source>
</evidence>
<keyword evidence="3" id="KW-1185">Reference proteome</keyword>
<protein>
    <submittedName>
        <fullName evidence="2">Uncharacterized protein</fullName>
    </submittedName>
</protein>
<feature type="region of interest" description="Disordered" evidence="1">
    <location>
        <begin position="1"/>
        <end position="61"/>
    </location>
</feature>
<dbReference type="RefSeq" id="WP_330076336.1">
    <property type="nucleotide sequence ID" value="NZ_JAZDQJ010000026.1"/>
</dbReference>
<reference evidence="2 3" key="1">
    <citation type="submission" date="2024-01" db="EMBL/GenBank/DDBJ databases">
        <title>Unpublished Manusciprt.</title>
        <authorList>
            <person name="Duman M."/>
            <person name="Valdes E.G."/>
            <person name="Ajmi N."/>
            <person name="Altun S."/>
            <person name="Saticioglu I.B."/>
        </authorList>
    </citation>
    <scope>NUCLEOTIDE SEQUENCE [LARGE SCALE GENOMIC DNA]</scope>
    <source>
        <strain evidence="2 3">148P</strain>
    </source>
</reference>
<evidence type="ECO:0000313" key="3">
    <source>
        <dbReference type="Proteomes" id="UP001335100"/>
    </source>
</evidence>
<sequence length="61" mass="6630">MTMGTTDQPLVNAEGEVREMTSADFKRARKASETFPPGLQVKLGMRDGGSTRAKRATTSKK</sequence>
<dbReference type="Proteomes" id="UP001335100">
    <property type="component" value="Unassembled WGS sequence"/>
</dbReference>
<name>A0ABU7HVT8_9PSED</name>